<keyword evidence="2 3" id="KW-0040">ANK repeat</keyword>
<dbReference type="SUPFAM" id="SSF48403">
    <property type="entry name" value="Ankyrin repeat"/>
    <property type="match status" value="1"/>
</dbReference>
<dbReference type="Gene3D" id="2.40.180.10">
    <property type="entry name" value="Catalase core domain"/>
    <property type="match status" value="1"/>
</dbReference>
<evidence type="ECO:0000313" key="8">
    <source>
        <dbReference type="Proteomes" id="UP001283361"/>
    </source>
</evidence>
<feature type="region of interest" description="Disordered" evidence="5">
    <location>
        <begin position="836"/>
        <end position="915"/>
    </location>
</feature>
<feature type="compositionally biased region" description="Basic and acidic residues" evidence="5">
    <location>
        <begin position="579"/>
        <end position="590"/>
    </location>
</feature>
<dbReference type="PANTHER" id="PTHR24161">
    <property type="entry name" value="ANK_REP_REGION DOMAIN-CONTAINING PROTEIN-RELATED"/>
    <property type="match status" value="1"/>
</dbReference>
<dbReference type="InterPro" id="IPR002110">
    <property type="entry name" value="Ankyrin_rpt"/>
</dbReference>
<dbReference type="EMBL" id="JAWDGP010006054">
    <property type="protein sequence ID" value="KAK3748082.1"/>
    <property type="molecule type" value="Genomic_DNA"/>
</dbReference>
<dbReference type="Pfam" id="PF01477">
    <property type="entry name" value="PLAT"/>
    <property type="match status" value="1"/>
</dbReference>
<evidence type="ECO:0000256" key="2">
    <source>
        <dbReference type="ARBA" id="ARBA00023043"/>
    </source>
</evidence>
<dbReference type="PROSITE" id="PS50088">
    <property type="entry name" value="ANK_REPEAT"/>
    <property type="match status" value="2"/>
</dbReference>
<dbReference type="Pfam" id="PF00023">
    <property type="entry name" value="Ank"/>
    <property type="match status" value="1"/>
</dbReference>
<dbReference type="SMART" id="SM00308">
    <property type="entry name" value="LH2"/>
    <property type="match status" value="1"/>
</dbReference>
<dbReference type="SMART" id="SM00248">
    <property type="entry name" value="ANK"/>
    <property type="match status" value="3"/>
</dbReference>
<feature type="domain" description="PLAT" evidence="6">
    <location>
        <begin position="358"/>
        <end position="476"/>
    </location>
</feature>
<dbReference type="InterPro" id="IPR036392">
    <property type="entry name" value="PLAT/LH2_dom_sf"/>
</dbReference>
<gene>
    <name evidence="7" type="ORF">RRG08_047473</name>
</gene>
<feature type="compositionally biased region" description="Basic and acidic residues" evidence="5">
    <location>
        <begin position="241"/>
        <end position="261"/>
    </location>
</feature>
<comment type="caution">
    <text evidence="4">Lacks conserved residue(s) required for the propagation of feature annotation.</text>
</comment>
<dbReference type="PANTHER" id="PTHR24161:SF85">
    <property type="entry name" value="PALMITOYLTRANSFERASE HIP14"/>
    <property type="match status" value="1"/>
</dbReference>
<accession>A0AAE0YJR4</accession>
<protein>
    <recommendedName>
        <fullName evidence="6">PLAT domain-containing protein</fullName>
    </recommendedName>
</protein>
<dbReference type="Pfam" id="PF12796">
    <property type="entry name" value="Ank_2"/>
    <property type="match status" value="1"/>
</dbReference>
<keyword evidence="8" id="KW-1185">Reference proteome</keyword>
<evidence type="ECO:0000313" key="7">
    <source>
        <dbReference type="EMBL" id="KAK3748082.1"/>
    </source>
</evidence>
<sequence>MSSNEVVKSVAKKLKYYFEVKRLEDGFDLSDIHQPQLDHPPLKSRPALQYDGLHDRALKHYFSQPEVRVQLTQLNTPNAKGSLHSRRELQVRKMLDSYMKHYTFQEECIQATMKTKVDSPKRSPLPSCYYLHSAKGELLKPEVTGVLHRRKKKRAFVGGWPVLRTVPDHHVSKGEATRLVNSATKILAASAVIENLDHHPRSARSTQSAPRSFENGVYSSSKRPATAKDSHRKKITAVKPKAYDDIYVERRVRRRSSEPRARSPTPSQTTTATNTTTTATSMTSASEEKEKPVATRPRSAKYRSRTIINVSELRPHEEVAVIRATQTVADYDVAQETDRQILEKFDKLEEEVLDGPWCEYQVYVCTGSRIGASTKAAIKLTMYGEKGRTKEFILSDSKRHKIPFQKGREDLFILPAHHIGRIRKIQIGHDRPELSYAWFLEGVTVYDMHGKRIFQFPCERWLSGQDGDKRTYRILQVDRERDFIDALNDSMTKSPRGPLRAESAESDSSATLKSETLRYKIRGQGGRGPDNYSTEVRAGDGDSSSSSSGDESSGSESVGAAKVPLRDQYASPRNKRESKKPPPDDYDVKARTGPVITLHSGPDSQQVDEIFMDPRGKEERERAAAEDFLLGYKTALTASEEEKKQSLTREREIERAMLQGKSIHDAVRDGDLERVKDLLHHFPEMRDFRDESSWTPLHLAASRGDVAILRWLITSDADTQAETSTGYTCMQVAAMNGHVNAMILLQAMGASIQGQTAEGHTALHLAAKNGHLECVKWLVANRASLAQEDKFGRSPLQLAQEFSRDACADFLRVCLKELSNPRSTFAQMHGIRMAGSGLPPIEEDTASASSGPQWKDDVAVKGRESSSESEDDKHRSQKEERELEEKRKIYQEHQQRMKEKDVSFLDSIRQEQEQD</sequence>
<feature type="repeat" description="ANK" evidence="3">
    <location>
        <begin position="758"/>
        <end position="790"/>
    </location>
</feature>
<feature type="compositionally biased region" description="Basic and acidic residues" evidence="5">
    <location>
        <begin position="854"/>
        <end position="915"/>
    </location>
</feature>
<dbReference type="Proteomes" id="UP001283361">
    <property type="component" value="Unassembled WGS sequence"/>
</dbReference>
<feature type="compositionally biased region" description="Low complexity" evidence="5">
    <location>
        <begin position="262"/>
        <end position="285"/>
    </location>
</feature>
<dbReference type="AlphaFoldDB" id="A0AAE0YJR4"/>
<organism evidence="7 8">
    <name type="scientific">Elysia crispata</name>
    <name type="common">lettuce slug</name>
    <dbReference type="NCBI Taxonomy" id="231223"/>
    <lineage>
        <taxon>Eukaryota</taxon>
        <taxon>Metazoa</taxon>
        <taxon>Spiralia</taxon>
        <taxon>Lophotrochozoa</taxon>
        <taxon>Mollusca</taxon>
        <taxon>Gastropoda</taxon>
        <taxon>Heterobranchia</taxon>
        <taxon>Euthyneura</taxon>
        <taxon>Panpulmonata</taxon>
        <taxon>Sacoglossa</taxon>
        <taxon>Placobranchoidea</taxon>
        <taxon>Plakobranchidae</taxon>
        <taxon>Elysia</taxon>
    </lineage>
</organism>
<comment type="caution">
    <text evidence="7">The sequence shown here is derived from an EMBL/GenBank/DDBJ whole genome shotgun (WGS) entry which is preliminary data.</text>
</comment>
<name>A0AAE0YJR4_9GAST</name>
<feature type="region of interest" description="Disordered" evidence="5">
    <location>
        <begin position="486"/>
        <end position="607"/>
    </location>
</feature>
<dbReference type="InterPro" id="IPR001024">
    <property type="entry name" value="PLAT/LH2_dom"/>
</dbReference>
<feature type="compositionally biased region" description="Low complexity" evidence="5">
    <location>
        <begin position="541"/>
        <end position="557"/>
    </location>
</feature>
<evidence type="ECO:0000259" key="6">
    <source>
        <dbReference type="PROSITE" id="PS50095"/>
    </source>
</evidence>
<reference evidence="7" key="1">
    <citation type="journal article" date="2023" name="G3 (Bethesda)">
        <title>A reference genome for the long-term kleptoplast-retaining sea slug Elysia crispata morphotype clarki.</title>
        <authorList>
            <person name="Eastman K.E."/>
            <person name="Pendleton A.L."/>
            <person name="Shaikh M.A."/>
            <person name="Suttiyut T."/>
            <person name="Ogas R."/>
            <person name="Tomko P."/>
            <person name="Gavelis G."/>
            <person name="Widhalm J.R."/>
            <person name="Wisecaver J.H."/>
        </authorList>
    </citation>
    <scope>NUCLEOTIDE SEQUENCE</scope>
    <source>
        <strain evidence="7">ECLA1</strain>
    </source>
</reference>
<dbReference type="InterPro" id="IPR036770">
    <property type="entry name" value="Ankyrin_rpt-contain_sf"/>
</dbReference>
<dbReference type="Gene3D" id="1.25.40.20">
    <property type="entry name" value="Ankyrin repeat-containing domain"/>
    <property type="match status" value="1"/>
</dbReference>
<proteinExistence type="predicted"/>
<dbReference type="PROSITE" id="PS50297">
    <property type="entry name" value="ANK_REP_REGION"/>
    <property type="match status" value="2"/>
</dbReference>
<dbReference type="SUPFAM" id="SSF49723">
    <property type="entry name" value="Lipase/lipooxygenase domain (PLAT/LH2 domain)"/>
    <property type="match status" value="1"/>
</dbReference>
<evidence type="ECO:0000256" key="3">
    <source>
        <dbReference type="PROSITE-ProRule" id="PRU00023"/>
    </source>
</evidence>
<keyword evidence="1" id="KW-0677">Repeat</keyword>
<evidence type="ECO:0000256" key="5">
    <source>
        <dbReference type="SAM" id="MobiDB-lite"/>
    </source>
</evidence>
<evidence type="ECO:0000256" key="1">
    <source>
        <dbReference type="ARBA" id="ARBA00022737"/>
    </source>
</evidence>
<feature type="region of interest" description="Disordered" evidence="5">
    <location>
        <begin position="198"/>
        <end position="300"/>
    </location>
</feature>
<dbReference type="PROSITE" id="PS50095">
    <property type="entry name" value="PLAT"/>
    <property type="match status" value="1"/>
</dbReference>
<evidence type="ECO:0000256" key="4">
    <source>
        <dbReference type="PROSITE-ProRule" id="PRU00152"/>
    </source>
</evidence>
<feature type="repeat" description="ANK" evidence="3">
    <location>
        <begin position="692"/>
        <end position="724"/>
    </location>
</feature>